<evidence type="ECO:0000313" key="1">
    <source>
        <dbReference type="EMBL" id="KGA13579.1"/>
    </source>
</evidence>
<sequence>MHLEIDRSNLRNHRIAATTAPSTAPDGSVVLKLERFALTANNISYVMSGDALDYWGFFPTEDGWGRLPTMGFGVVTSSGVAGVNVGERFFGFYPAGDHHVVQAEAISSGFVDASPHRESHAMAYRGFDRVSPTETEKDNATLVLRGLFVTSFLAEDFLRESDFLGATQVLVTSASSKTSIALAHCLRENSKTKVIALTSAANVDFTYGVDLYHQVITYEDIESFDPSVPTVIVDMAGNASVISRVHHHFNDALKYSCRIGGTHWDQSGSTKGIPGPRPEFFFAPSQMAKRGKEWGRDVFNERIATALSLFLDDSTRWLTIEHSHGADALTDVYMQLVEGRVRPEAGHILSL</sequence>
<reference evidence="1" key="1">
    <citation type="submission" date="2014-06" db="EMBL/GenBank/DDBJ databases">
        <title>Key roles for freshwater Actinobacteria revealed by deep metagenomic sequencing.</title>
        <authorList>
            <person name="Ghai R."/>
            <person name="Mizuno C.M."/>
            <person name="Picazo A."/>
            <person name="Camacho A."/>
            <person name="Rodriguez-Valera F."/>
        </authorList>
    </citation>
    <scope>NUCLEOTIDE SEQUENCE</scope>
</reference>
<proteinExistence type="predicted"/>
<organism evidence="1">
    <name type="scientific">freshwater metagenome</name>
    <dbReference type="NCBI Taxonomy" id="449393"/>
    <lineage>
        <taxon>unclassified sequences</taxon>
        <taxon>metagenomes</taxon>
        <taxon>ecological metagenomes</taxon>
    </lineage>
</organism>
<dbReference type="AlphaFoldDB" id="A0A094PV54"/>
<dbReference type="InterPro" id="IPR021276">
    <property type="entry name" value="DUF2855"/>
</dbReference>
<dbReference type="EMBL" id="JNSL01000181">
    <property type="protein sequence ID" value="KGA13579.1"/>
    <property type="molecule type" value="Genomic_DNA"/>
</dbReference>
<gene>
    <name evidence="1" type="ORF">GM51_19390</name>
</gene>
<accession>A0A094PV54</accession>
<protein>
    <recommendedName>
        <fullName evidence="2">DUF2855 domain-containing protein</fullName>
    </recommendedName>
</protein>
<name>A0A094PV54_9ZZZZ</name>
<dbReference type="Pfam" id="PF11017">
    <property type="entry name" value="DUF2855"/>
    <property type="match status" value="1"/>
</dbReference>
<evidence type="ECO:0008006" key="2">
    <source>
        <dbReference type="Google" id="ProtNLM"/>
    </source>
</evidence>
<comment type="caution">
    <text evidence="1">The sequence shown here is derived from an EMBL/GenBank/DDBJ whole genome shotgun (WGS) entry which is preliminary data.</text>
</comment>